<proteinExistence type="predicted"/>
<organism evidence="10 11">
    <name type="scientific">Colletotrichum sidae</name>
    <dbReference type="NCBI Taxonomy" id="1347389"/>
    <lineage>
        <taxon>Eukaryota</taxon>
        <taxon>Fungi</taxon>
        <taxon>Dikarya</taxon>
        <taxon>Ascomycota</taxon>
        <taxon>Pezizomycotina</taxon>
        <taxon>Sordariomycetes</taxon>
        <taxon>Hypocreomycetidae</taxon>
        <taxon>Glomerellales</taxon>
        <taxon>Glomerellaceae</taxon>
        <taxon>Colletotrichum</taxon>
        <taxon>Colletotrichum orbiculare species complex</taxon>
    </lineage>
</organism>
<comment type="caution">
    <text evidence="10">The sequence shown here is derived from an EMBL/GenBank/DDBJ whole genome shotgun (WGS) entry which is preliminary data.</text>
</comment>
<keyword evidence="6" id="KW-0862">Zinc</keyword>
<sequence length="1072" mass="119773">MTSSDEYDLLVLTDATASMSSYLKALNQSLPEILRVSALTDCFSRIGVMAYRDYSSDALTEWSGWCGPATRDGITQDQLLAMAKAIRTDSGYYNLDWPEAAKTGLAHAYSVMRPEATTIIILYADAPPHTPGTATKNRDKEIRNLSDPEAFHGFGKLFADWVSASKTLQKGDRRARVFSIIQGAIADTVSPFLFLSHMTGGVCFKLDVSDARMAVSDAIAQLTAAILLAWMGVGKPRQGSADGRFAQVLHYRTTRKILDTQTEESKECGLYFPVEETCAAKNAVDGNIVAQRPSLDDFNEIISTRERPLLDFSKRYLVDGHYRDFVVQALESLIESDVTAITINPVFGTLWRTVCNDRENPARDGLIQSFGYAVERIADVNKKSRMRIWLEESYDYAAEIKHIINEVPLEERFPCVFLDPTENFKAAGADVHILQDGGEVNNRNATDFTRDELLEIGRSCDHRILRRLGHVLTRLTYVRSREELPAHIKEAEDDIPRIPTALATSKHQRKFWRILLHIVLPGTMLSARPGALLAALSLRMGIQPLREAADHELVCFSRKWNTLETPENWNAGCLSLLLDADRDYEERIVHNITTRRDPGDCVLPDTDRRLFKALVDYKLLEMNLDTTLHAKVGWKPQKSRVALGPVAVCKACQFPRSVTTMGHDGICGLCPRGHQCPCAVCKAAPDDEQRRSRNASPNDNKHTEGTWVECSVPECRSQYVVYNPDALSVRAKCYYCRHRSALGTAPFVECRTCLNRIIWPRAYRGSDFDASLFRCPGCETNKATLVEHETSAQMLSKENGTAWLIRSQDSIPQPFNGRSIFRTVCEAPDPKALAEIQILPDTDQHPSDQHSSRLTIHGKLVHNQDRLLHCLRHWISARKTEAGTCSLCFASLRKNHLRRACGRSGCHQLVCGGCLDGWYGLNARGRLINISALSCPFCRRRPAAKSVSAFGLSQLGDLATAVSECGTWIYGWCYDCGFARRFVERVCAAGAPPEVANWSCDECRERKGVRMKIRGCPGCGTPTEKLGGCDHIECTVCDAHWCFFCGENVGSMRIYDHMTEAHGGWYEGSEEE</sequence>
<evidence type="ECO:0000256" key="7">
    <source>
        <dbReference type="PROSITE-ProRule" id="PRU00175"/>
    </source>
</evidence>
<reference evidence="10 11" key="1">
    <citation type="submission" date="2018-11" db="EMBL/GenBank/DDBJ databases">
        <title>Genome sequence and assembly of Colletotrichum sidae.</title>
        <authorList>
            <person name="Gan P."/>
            <person name="Shirasu K."/>
        </authorList>
    </citation>
    <scope>NUCLEOTIDE SEQUENCE [LARGE SCALE GENOMIC DNA]</scope>
    <source>
        <strain evidence="10 11">CBS 518.97</strain>
    </source>
</reference>
<feature type="domain" description="RING-type" evidence="9">
    <location>
        <begin position="881"/>
        <end position="1068"/>
    </location>
</feature>
<accession>A0A4R8TML0</accession>
<dbReference type="Gene3D" id="3.40.50.410">
    <property type="entry name" value="von Willebrand factor, type A domain"/>
    <property type="match status" value="1"/>
</dbReference>
<evidence type="ECO:0000256" key="6">
    <source>
        <dbReference type="ARBA" id="ARBA00022833"/>
    </source>
</evidence>
<keyword evidence="11" id="KW-1185">Reference proteome</keyword>
<dbReference type="GO" id="GO:0008270">
    <property type="term" value="F:zinc ion binding"/>
    <property type="evidence" value="ECO:0007669"/>
    <property type="project" value="UniProtKB-KW"/>
</dbReference>
<dbReference type="InterPro" id="IPR036465">
    <property type="entry name" value="vWFA_dom_sf"/>
</dbReference>
<dbReference type="PROSITE" id="PS51873">
    <property type="entry name" value="TRIAD"/>
    <property type="match status" value="1"/>
</dbReference>
<evidence type="ECO:0000259" key="9">
    <source>
        <dbReference type="PROSITE" id="PS51873"/>
    </source>
</evidence>
<dbReference type="InterPro" id="IPR001841">
    <property type="entry name" value="Znf_RING"/>
</dbReference>
<dbReference type="GO" id="GO:0016740">
    <property type="term" value="F:transferase activity"/>
    <property type="evidence" value="ECO:0007669"/>
    <property type="project" value="UniProtKB-KW"/>
</dbReference>
<dbReference type="EMBL" id="QAPF01000046">
    <property type="protein sequence ID" value="TEA19496.1"/>
    <property type="molecule type" value="Genomic_DNA"/>
</dbReference>
<evidence type="ECO:0000256" key="4">
    <source>
        <dbReference type="ARBA" id="ARBA00022771"/>
    </source>
</evidence>
<protein>
    <submittedName>
        <fullName evidence="10">Putative ariadne-like RING finger protein</fullName>
    </submittedName>
</protein>
<keyword evidence="3" id="KW-0677">Repeat</keyword>
<name>A0A4R8TML0_9PEZI</name>
<keyword evidence="4 7" id="KW-0863">Zinc-finger</keyword>
<dbReference type="SUPFAM" id="SSF53300">
    <property type="entry name" value="vWA-like"/>
    <property type="match status" value="1"/>
</dbReference>
<gene>
    <name evidence="10" type="primary">MIMI_R811</name>
    <name evidence="10" type="ORF">C8034_v008386</name>
</gene>
<feature type="domain" description="RING-type" evidence="8">
    <location>
        <begin position="885"/>
        <end position="939"/>
    </location>
</feature>
<evidence type="ECO:0000259" key="8">
    <source>
        <dbReference type="PROSITE" id="PS50089"/>
    </source>
</evidence>
<keyword evidence="2" id="KW-0479">Metal-binding</keyword>
<dbReference type="InterPro" id="IPR044066">
    <property type="entry name" value="TRIAD_supradom"/>
</dbReference>
<dbReference type="SUPFAM" id="SSF57850">
    <property type="entry name" value="RING/U-box"/>
    <property type="match status" value="1"/>
</dbReference>
<evidence type="ECO:0000256" key="2">
    <source>
        <dbReference type="ARBA" id="ARBA00022723"/>
    </source>
</evidence>
<keyword evidence="5" id="KW-0833">Ubl conjugation pathway</keyword>
<dbReference type="PROSITE" id="PS50089">
    <property type="entry name" value="ZF_RING_2"/>
    <property type="match status" value="1"/>
</dbReference>
<evidence type="ECO:0000256" key="1">
    <source>
        <dbReference type="ARBA" id="ARBA00022679"/>
    </source>
</evidence>
<evidence type="ECO:0000256" key="3">
    <source>
        <dbReference type="ARBA" id="ARBA00022737"/>
    </source>
</evidence>
<evidence type="ECO:0000313" key="10">
    <source>
        <dbReference type="EMBL" id="TEA19496.1"/>
    </source>
</evidence>
<dbReference type="AlphaFoldDB" id="A0A4R8TML0"/>
<dbReference type="Proteomes" id="UP000295604">
    <property type="component" value="Unassembled WGS sequence"/>
</dbReference>
<evidence type="ECO:0000256" key="5">
    <source>
        <dbReference type="ARBA" id="ARBA00022786"/>
    </source>
</evidence>
<dbReference type="Gene3D" id="1.20.120.1750">
    <property type="match status" value="1"/>
</dbReference>
<keyword evidence="1" id="KW-0808">Transferase</keyword>
<evidence type="ECO:0000313" key="11">
    <source>
        <dbReference type="Proteomes" id="UP000295604"/>
    </source>
</evidence>